<evidence type="ECO:0000256" key="1">
    <source>
        <dbReference type="SAM" id="SignalP"/>
    </source>
</evidence>
<reference evidence="2 3" key="1">
    <citation type="journal article" date="2016" name="Mol. Biol. Evol.">
        <title>Comparative Genomics of Early-Diverging Mushroom-Forming Fungi Provides Insights into the Origins of Lignocellulose Decay Capabilities.</title>
        <authorList>
            <person name="Nagy L.G."/>
            <person name="Riley R."/>
            <person name="Tritt A."/>
            <person name="Adam C."/>
            <person name="Daum C."/>
            <person name="Floudas D."/>
            <person name="Sun H."/>
            <person name="Yadav J.S."/>
            <person name="Pangilinan J."/>
            <person name="Larsson K.H."/>
            <person name="Matsuura K."/>
            <person name="Barry K."/>
            <person name="Labutti K."/>
            <person name="Kuo R."/>
            <person name="Ohm R.A."/>
            <person name="Bhattacharya S.S."/>
            <person name="Shirouzu T."/>
            <person name="Yoshinaga Y."/>
            <person name="Martin F.M."/>
            <person name="Grigoriev I.V."/>
            <person name="Hibbett D.S."/>
        </authorList>
    </citation>
    <scope>NUCLEOTIDE SEQUENCE [LARGE SCALE GENOMIC DNA]</scope>
    <source>
        <strain evidence="2 3">HHB10207 ss-3</strain>
    </source>
</reference>
<evidence type="ECO:0000313" key="2">
    <source>
        <dbReference type="EMBL" id="KZT36263.1"/>
    </source>
</evidence>
<name>A0A166BDP1_9AGAM</name>
<evidence type="ECO:0000313" key="3">
    <source>
        <dbReference type="Proteomes" id="UP000076798"/>
    </source>
</evidence>
<keyword evidence="3" id="KW-1185">Reference proteome</keyword>
<protein>
    <submittedName>
        <fullName evidence="2">Uncharacterized protein</fullName>
    </submittedName>
</protein>
<proteinExistence type="predicted"/>
<gene>
    <name evidence="2" type="ORF">SISSUDRAFT_75283</name>
</gene>
<feature type="chain" id="PRO_5007871151" evidence="1">
    <location>
        <begin position="25"/>
        <end position="215"/>
    </location>
</feature>
<organism evidence="2 3">
    <name type="scientific">Sistotremastrum suecicum HHB10207 ss-3</name>
    <dbReference type="NCBI Taxonomy" id="1314776"/>
    <lineage>
        <taxon>Eukaryota</taxon>
        <taxon>Fungi</taxon>
        <taxon>Dikarya</taxon>
        <taxon>Basidiomycota</taxon>
        <taxon>Agaricomycotina</taxon>
        <taxon>Agaricomycetes</taxon>
        <taxon>Sistotremastrales</taxon>
        <taxon>Sistotremastraceae</taxon>
        <taxon>Sistotremastrum</taxon>
    </lineage>
</organism>
<dbReference type="AlphaFoldDB" id="A0A166BDP1"/>
<dbReference type="EMBL" id="KV428112">
    <property type="protein sequence ID" value="KZT36263.1"/>
    <property type="molecule type" value="Genomic_DNA"/>
</dbReference>
<sequence length="215" mass="23055">MTMTLIQSLILSSLFFGLFNSLGALSPPDALNITYSQNVTQGESIFFGYSFPSQSIALSWNITLSVLLPNGTTDILTSDTTAQITTDPDNPPLHLPDPSVISCLVAPVAGATVVPVNASLPGSYTLFWNVTYYLSSDPSKAANGSCGPPPSLPRIGSYPKMSLYSLLPTPASKRRRQPALPHLISQVSPRGACPHQPLEQRKLGTLHLFRVRSSC</sequence>
<keyword evidence="1" id="KW-0732">Signal</keyword>
<dbReference type="OrthoDB" id="3265098at2759"/>
<feature type="signal peptide" evidence="1">
    <location>
        <begin position="1"/>
        <end position="24"/>
    </location>
</feature>
<accession>A0A166BDP1</accession>
<dbReference type="Proteomes" id="UP000076798">
    <property type="component" value="Unassembled WGS sequence"/>
</dbReference>